<accession>A0A182Y327</accession>
<keyword evidence="2" id="KW-1185">Reference proteome</keyword>
<dbReference type="AlphaFoldDB" id="A0A182Y327"/>
<proteinExistence type="predicted"/>
<evidence type="ECO:0000313" key="1">
    <source>
        <dbReference type="EnsemblMetazoa" id="ASTEI02863-PA"/>
    </source>
</evidence>
<dbReference type="EnsemblMetazoa" id="ASTEI02863-RA">
    <property type="protein sequence ID" value="ASTEI02863-PA"/>
    <property type="gene ID" value="ASTEI02863"/>
</dbReference>
<reference evidence="2" key="1">
    <citation type="journal article" date="2014" name="Genome Biol.">
        <title>Genome analysis of a major urban malaria vector mosquito, Anopheles stephensi.</title>
        <authorList>
            <person name="Jiang X."/>
            <person name="Peery A."/>
            <person name="Hall A.B."/>
            <person name="Sharma A."/>
            <person name="Chen X.G."/>
            <person name="Waterhouse R.M."/>
            <person name="Komissarov A."/>
            <person name="Riehle M.M."/>
            <person name="Shouche Y."/>
            <person name="Sharakhova M.V."/>
            <person name="Lawson D."/>
            <person name="Pakpour N."/>
            <person name="Arensburger P."/>
            <person name="Davidson V.L."/>
            <person name="Eiglmeier K."/>
            <person name="Emrich S."/>
            <person name="George P."/>
            <person name="Kennedy R.C."/>
            <person name="Mane S.P."/>
            <person name="Maslen G."/>
            <person name="Oringanje C."/>
            <person name="Qi Y."/>
            <person name="Settlage R."/>
            <person name="Tojo M."/>
            <person name="Tubio J.M."/>
            <person name="Unger M.F."/>
            <person name="Wang B."/>
            <person name="Vernick K.D."/>
            <person name="Ribeiro J.M."/>
            <person name="James A.A."/>
            <person name="Michel K."/>
            <person name="Riehle M.A."/>
            <person name="Luckhart S."/>
            <person name="Sharakhov I.V."/>
            <person name="Tu Z."/>
        </authorList>
    </citation>
    <scope>NUCLEOTIDE SEQUENCE [LARGE SCALE GENOMIC DNA]</scope>
    <source>
        <strain evidence="2">Indian</strain>
    </source>
</reference>
<dbReference type="Proteomes" id="UP000076408">
    <property type="component" value="Unassembled WGS sequence"/>
</dbReference>
<sequence length="172" mass="19546">MIKFICLLALVAVVAAMPNAPIEKREAVAPEAVKVTLEKDAPVPESAVEAKDDLDNAETFGFGYRKIIHVGVPYYSGYHYYPRYFHGGYHVSAGVAQPRAAFQQPRIVRREAVAPAERKELVEAVEDKDDMEQAETFGFGFHKVVHVYPSFYPGYYGYGYPDYYYNYYGPYF</sequence>
<protein>
    <submittedName>
        <fullName evidence="1">Uncharacterized protein</fullName>
    </submittedName>
</protein>
<name>A0A182Y327_ANOST</name>
<dbReference type="VEuPathDB" id="VectorBase:ASTEI02863"/>
<dbReference type="VEuPathDB" id="VectorBase:ASTEI20_043256"/>
<dbReference type="OMA" id="AMPGENT"/>
<evidence type="ECO:0000313" key="2">
    <source>
        <dbReference type="Proteomes" id="UP000076408"/>
    </source>
</evidence>
<dbReference type="VEuPathDB" id="VectorBase:ASTE010446"/>
<organism evidence="1 2">
    <name type="scientific">Anopheles stephensi</name>
    <name type="common">Indo-Pakistan malaria mosquito</name>
    <dbReference type="NCBI Taxonomy" id="30069"/>
    <lineage>
        <taxon>Eukaryota</taxon>
        <taxon>Metazoa</taxon>
        <taxon>Ecdysozoa</taxon>
        <taxon>Arthropoda</taxon>
        <taxon>Hexapoda</taxon>
        <taxon>Insecta</taxon>
        <taxon>Pterygota</taxon>
        <taxon>Neoptera</taxon>
        <taxon>Endopterygota</taxon>
        <taxon>Diptera</taxon>
        <taxon>Nematocera</taxon>
        <taxon>Culicoidea</taxon>
        <taxon>Culicidae</taxon>
        <taxon>Anophelinae</taxon>
        <taxon>Anopheles</taxon>
    </lineage>
</organism>
<dbReference type="VEuPathDB" id="VectorBase:ASTEI20_037835"/>
<reference evidence="1" key="2">
    <citation type="submission" date="2020-05" db="UniProtKB">
        <authorList>
            <consortium name="EnsemblMetazoa"/>
        </authorList>
    </citation>
    <scope>IDENTIFICATION</scope>
    <source>
        <strain evidence="1">Indian</strain>
    </source>
</reference>